<dbReference type="SUPFAM" id="SSF52058">
    <property type="entry name" value="L domain-like"/>
    <property type="match status" value="1"/>
</dbReference>
<keyword evidence="1" id="KW-0812">Transmembrane</keyword>
<organismHost>
    <name type="scientific">Choristoneura fumiferana</name>
    <name type="common">Spruce budworm moth</name>
    <name type="synonym">Archips fumiferana</name>
    <dbReference type="NCBI Taxonomy" id="7141"/>
</organismHost>
<protein>
    <submittedName>
        <fullName evidence="2">Uncharacterized protein</fullName>
    </submittedName>
</protein>
<dbReference type="EMBL" id="HF679132">
    <property type="protein sequence ID" value="CCU55748.1"/>
    <property type="molecule type" value="Genomic_DNA"/>
</dbReference>
<dbReference type="RefSeq" id="YP_008004250.1">
    <property type="nucleotide sequence ID" value="NC_021248.1"/>
</dbReference>
<keyword evidence="3" id="KW-1185">Reference proteome</keyword>
<organism evidence="2 3">
    <name type="scientific">Choristoneura biennis entomopoxvirus</name>
    <name type="common">CbEPV</name>
    <dbReference type="NCBI Taxonomy" id="10288"/>
    <lineage>
        <taxon>Viruses</taxon>
        <taxon>Varidnaviria</taxon>
        <taxon>Bamfordvirae</taxon>
        <taxon>Nucleocytoviricota</taxon>
        <taxon>Pokkesviricetes</taxon>
        <taxon>Chitovirales</taxon>
        <taxon>Poxviridae</taxon>
        <taxon>Entomopoxvirinae</taxon>
        <taxon>Betaentomopoxvirus</taxon>
        <taxon>Betaentomopoxvirus cbiennis</taxon>
    </lineage>
</organism>
<accession>A0A916KPQ1</accession>
<gene>
    <name evidence="2" type="ORF">CHBEV_180</name>
</gene>
<evidence type="ECO:0000313" key="2">
    <source>
        <dbReference type="EMBL" id="CCU55748.1"/>
    </source>
</evidence>
<keyword evidence="1" id="KW-1133">Transmembrane helix</keyword>
<evidence type="ECO:0000256" key="1">
    <source>
        <dbReference type="SAM" id="Phobius"/>
    </source>
</evidence>
<proteinExistence type="predicted"/>
<dbReference type="KEGG" id="vg:15613170"/>
<reference evidence="2" key="1">
    <citation type="journal article" date="2013" name="J. Virol.">
        <title>New Insights into the Evolution of Entomopoxvirinae from the Complete Genome Sequences of Four Entomopoxviruses Infecting Adoxophyes honmai, Choristoneura biennis, Choristoneura rosaceana, and Mythimna separata.</title>
        <authorList>
            <person name="Theze J."/>
            <person name="Takatsuka J."/>
            <person name="Li Z."/>
            <person name="Gallais J."/>
            <person name="Doucet D."/>
            <person name="Arif B."/>
            <person name="Nakai M."/>
            <person name="Herniou E.A."/>
        </authorList>
    </citation>
    <scope>NUCLEOTIDE SEQUENCE</scope>
</reference>
<sequence>MNVKILIILLLINNINSYINNKNKCFDDFNSDFWNNTCNKIYKKTNLYICYNPVILYNITYECNKIISNWSNKHFNIINVINTKSGKKYIKLYKLNTKILRLTNNNIVNIKFYDDIHIKKLYLDGNNISKITVDNKNNTSIEYLFLNNSGINNKLFNNLTSIPNLKFLDLQNNSINYLNLTYYNTYYNHVKIDISYNNIDCDKYIDNANIINTCVKKFTLIHIIYIIIILLLFIFFAFIIKYSKNKYKAMKLQKINQNHNIYESMNRLNQ</sequence>
<keyword evidence="1" id="KW-0472">Membrane</keyword>
<dbReference type="InterPro" id="IPR032675">
    <property type="entry name" value="LRR_dom_sf"/>
</dbReference>
<name>A0A916KPQ1_CBEPV</name>
<feature type="transmembrane region" description="Helical" evidence="1">
    <location>
        <begin position="220"/>
        <end position="240"/>
    </location>
</feature>
<evidence type="ECO:0000313" key="3">
    <source>
        <dbReference type="Proteomes" id="UP000792220"/>
    </source>
</evidence>
<dbReference type="Proteomes" id="UP000792220">
    <property type="component" value="Genome"/>
</dbReference>
<dbReference type="Gene3D" id="3.80.10.10">
    <property type="entry name" value="Ribonuclease Inhibitor"/>
    <property type="match status" value="1"/>
</dbReference>
<dbReference type="OrthoDB" id="41595at10239"/>
<dbReference type="GeneID" id="15613170"/>